<dbReference type="PANTHER" id="PTHR13500">
    <property type="entry name" value="NUCLEOLAR PRERIBOSOMAL-ASSOCIATED PROTEIN 1"/>
    <property type="match status" value="1"/>
</dbReference>
<evidence type="ECO:0000259" key="2">
    <source>
        <dbReference type="Pfam" id="PF11707"/>
    </source>
</evidence>
<sequence>MKADALLTELEGNLPFAALNEYNTLLEESSEPQGIVLGLLLTSRRCDEILDLLQAEKRSHAELAAIFTSLGHILLNIAGELSEYSHVGLYISQQLLHNYEASIYKLIGSSSTNKSSKSVLRCLTGMVMIGGEAANEVLSTIDWGKINIDFIANRQSMKDVYDVRAWCIYLILAFLNSSEEPNLTKQFLHKKDLLPAIFRGLVWDPCERVINVIKVMHESVLLNPSVTKTMKIDIFTPTTTKHLLDLYQWVGPVGKLAKGGNLETLDDELAKEILKERAQIKEALHRFLLTLCTSTTHGIVFKEKIQGGSIKSNNWYVYKILSNLKTPWDSPEESELMSALMGKCPDLLKTYFPTLKSSLQPRPTKAFVSLMDMVTHIIDNQKPWMKLETHGLEGTVGCIIPQPLFQPYIKSLLESCHGSVRLAGVRLVHSILSKTKETLESIKSSKELSQEVKFHTQEKIMRMVLKVLKSDPIIGCWEIASGHKTAETSEKELSSVEILEQPHKITELLNIARVLTLYNELHPKEAIHEVLDPLKMLGVIHTLPGNNTDNSEQSEAQLELQVLCLELLTHSKQSLEIVIDSSGTADHYNDQIKENILYKLITTYTQSGKATITNEDEALKVLLTDKCFAILSNALAKVGLPPHYDGNVKFWLRHIPNGKEAKLASFLTRVIQKAVSSLHHYTDAIIKAASNLKDHLNEGLVSPFMNSLEATDMEDTHEVSSLSVSLPFSRLVLAAVDLLEEDLDQDHIEYFSKVISNYQYSVNDPELLAAFLLQNDRVLTPALVDYLRAWCRESIDMQQPISTLGENPNLSEILKYLFMTDDVLSVEQLLEYDKLKDIISIEDLDLVISQLLLYIHLKSDSKKNKKVQKRYVDVLKSIYLFLESNHPNDARLTLQTVLEHSRVLAAYQPLSPKKSPVTELALCFIEIVLQKHPGLVSKTVPYFDTAMKALEVHLNRNESVNYWEPLSPFLTSEHTVVSYEAAEQILTLCLKTPYLTSGTVENILIGVVKLISKTTSAKRKLKEESVELLLCKFLEWGRVKEGSTSQEDLVHHLEALLIQVMSPASIEQLTKGDLKSLLQFQPACPDLCCHLLKQHPPHGRTLVKHLKKHGTILPCQAPLLAQLLNQSDTQETATKALTKVLSAIEMWVLDTEGEEDETRLLLPHVLNLGLLDECTVTDVCQKLYEEMVTNKQSPPKKLMSLLPVFRILSKAGHTGPHGDLPGEHLSLLHICLSCIKTTYQKENQKSSLLLNVAQLISEVFTKIDEGSLKSSLTTNKLWASFVKQVLRVGITDPKLGPDMIQILDRLSSVLYKKHGYLKDEGESVLPITTLYQMIIGHSQYLTLMFAQEEDWERLKEKMVALQQTLVDCEERVCQEGHVAILLGAYGASMSLLDQRILKLLFTYEKKGFMTSYQPVLWGKAAIVHFGVKSANVGLFRDPMPEQVLGLLSMEKILHTCYNFDTRLPFEPTDIIKENKEVYDVRFLLPLMLYLADEERLSEIDYAECGAVVLGLIALTSHQRPVQGAGAAILRCMVDKMERSKHRRLSLPWVWMVGVVSCALNGKERRLPALTTHFLIQASQLLSQPEHPMYHIVLNYVFLKPEFKLYFVPELFRLYNSAHVTDSRKHRSFLLSTLSSGIRQIIDYKISQRSFTATLMMGMLQAPSADAELKVQVLEVLEAMVRIPLGAVELVRQHSLLTVLSADSHDLSSGKSSHLLLLSAVVRVLHALWKTVFASTTRKDIIASEGPEEYFPELEDDRQTKRKMSPETSNLSRKRMKVDPKSYVSSGNYDAEMDEGIESSKDEEIETSKDEGIETSKDEGIESSKDEEIESSKDISIPVQKLLPPLFIHEYLNTLVLILPAIIASCPPATLATYLELVAEVVQYVGTVTESSNKRQKIRLAALAPEIMKEQVFSRVQWHILHDHLQEYLSDDEEVKVLGDKSKDFLKTWRNEPLSIPLQKLQPDTEKSHGIMKLKEASLNLLNALGR</sequence>
<feature type="domain" description="URB1 N-terminal" evidence="2">
    <location>
        <begin position="46"/>
        <end position="368"/>
    </location>
</feature>
<protein>
    <submittedName>
        <fullName evidence="4">Nucleolar pre-ribosomal-associated protein 1</fullName>
    </submittedName>
</protein>
<organism evidence="4 5">
    <name type="scientific">Chionoecetes opilio</name>
    <name type="common">Atlantic snow crab</name>
    <name type="synonym">Cancer opilio</name>
    <dbReference type="NCBI Taxonomy" id="41210"/>
    <lineage>
        <taxon>Eukaryota</taxon>
        <taxon>Metazoa</taxon>
        <taxon>Ecdysozoa</taxon>
        <taxon>Arthropoda</taxon>
        <taxon>Crustacea</taxon>
        <taxon>Multicrustacea</taxon>
        <taxon>Malacostraca</taxon>
        <taxon>Eumalacostraca</taxon>
        <taxon>Eucarida</taxon>
        <taxon>Decapoda</taxon>
        <taxon>Pleocyemata</taxon>
        <taxon>Brachyura</taxon>
        <taxon>Eubrachyura</taxon>
        <taxon>Majoidea</taxon>
        <taxon>Majidae</taxon>
        <taxon>Chionoecetes</taxon>
    </lineage>
</organism>
<evidence type="ECO:0000313" key="4">
    <source>
        <dbReference type="EMBL" id="KAG0724751.1"/>
    </source>
</evidence>
<dbReference type="Pfam" id="PF11707">
    <property type="entry name" value="Npa1"/>
    <property type="match status" value="1"/>
</dbReference>
<accession>A0A8J4YJT6</accession>
<feature type="region of interest" description="Disordered" evidence="1">
    <location>
        <begin position="1749"/>
        <end position="1829"/>
    </location>
</feature>
<dbReference type="Proteomes" id="UP000770661">
    <property type="component" value="Unassembled WGS sequence"/>
</dbReference>
<dbReference type="InterPro" id="IPR039844">
    <property type="entry name" value="URB1"/>
</dbReference>
<evidence type="ECO:0000313" key="5">
    <source>
        <dbReference type="Proteomes" id="UP000770661"/>
    </source>
</evidence>
<reference evidence="4" key="1">
    <citation type="submission" date="2020-07" db="EMBL/GenBank/DDBJ databases">
        <title>The High-quality genome of the commercially important snow crab, Chionoecetes opilio.</title>
        <authorList>
            <person name="Jeong J.-H."/>
            <person name="Ryu S."/>
        </authorList>
    </citation>
    <scope>NUCLEOTIDE SEQUENCE</scope>
    <source>
        <strain evidence="4">MADBK_172401_WGS</strain>
        <tissue evidence="4">Digestive gland</tissue>
    </source>
</reference>
<dbReference type="EMBL" id="JACEEZ010006466">
    <property type="protein sequence ID" value="KAG0724751.1"/>
    <property type="molecule type" value="Genomic_DNA"/>
</dbReference>
<dbReference type="InterPro" id="IPR032436">
    <property type="entry name" value="URB1_C"/>
</dbReference>
<proteinExistence type="predicted"/>
<name>A0A8J4YJT6_CHIOP</name>
<keyword evidence="5" id="KW-1185">Reference proteome</keyword>
<dbReference type="GO" id="GO:0005730">
    <property type="term" value="C:nucleolus"/>
    <property type="evidence" value="ECO:0007669"/>
    <property type="project" value="TreeGrafter"/>
</dbReference>
<dbReference type="OrthoDB" id="6351336at2759"/>
<dbReference type="GO" id="GO:0000466">
    <property type="term" value="P:maturation of 5.8S rRNA from tricistronic rRNA transcript (SSU-rRNA, 5.8S rRNA, LSU-rRNA)"/>
    <property type="evidence" value="ECO:0007669"/>
    <property type="project" value="TreeGrafter"/>
</dbReference>
<feature type="domain" description="URB1 C-terminal" evidence="3">
    <location>
        <begin position="1511"/>
        <end position="1697"/>
    </location>
</feature>
<feature type="compositionally biased region" description="Basic and acidic residues" evidence="1">
    <location>
        <begin position="1797"/>
        <end position="1829"/>
    </location>
</feature>
<evidence type="ECO:0000256" key="1">
    <source>
        <dbReference type="SAM" id="MobiDB-lite"/>
    </source>
</evidence>
<evidence type="ECO:0000259" key="3">
    <source>
        <dbReference type="Pfam" id="PF16201"/>
    </source>
</evidence>
<dbReference type="Pfam" id="PF16201">
    <property type="entry name" value="NopRA1"/>
    <property type="match status" value="1"/>
</dbReference>
<comment type="caution">
    <text evidence="4">The sequence shown here is derived from an EMBL/GenBank/DDBJ whole genome shotgun (WGS) entry which is preliminary data.</text>
</comment>
<dbReference type="InterPro" id="IPR021714">
    <property type="entry name" value="URB1_N"/>
</dbReference>
<dbReference type="GO" id="GO:0000463">
    <property type="term" value="P:maturation of LSU-rRNA from tricistronic rRNA transcript (SSU-rRNA, 5.8S rRNA, LSU-rRNA)"/>
    <property type="evidence" value="ECO:0007669"/>
    <property type="project" value="TreeGrafter"/>
</dbReference>
<gene>
    <name evidence="4" type="primary">Urb1</name>
    <name evidence="4" type="ORF">GWK47_039961</name>
</gene>
<dbReference type="PANTHER" id="PTHR13500:SF0">
    <property type="entry name" value="NUCLEOLAR PRE-RIBOSOMAL-ASSOCIATED PROTEIN 1"/>
    <property type="match status" value="1"/>
</dbReference>